<feature type="region of interest" description="Disordered" evidence="1">
    <location>
        <begin position="274"/>
        <end position="374"/>
    </location>
</feature>
<feature type="compositionally biased region" description="Basic and acidic residues" evidence="1">
    <location>
        <begin position="293"/>
        <end position="303"/>
    </location>
</feature>
<reference evidence="2 3" key="1">
    <citation type="journal article" date="2019" name="Nat. Plants">
        <title>Genome sequencing of Musa balbisiana reveals subgenome evolution and function divergence in polyploid bananas.</title>
        <authorList>
            <person name="Yao X."/>
        </authorList>
    </citation>
    <scope>NUCLEOTIDE SEQUENCE [LARGE SCALE GENOMIC DNA]</scope>
    <source>
        <strain evidence="3">cv. DH-PKW</strain>
        <tissue evidence="2">Leaves</tissue>
    </source>
</reference>
<feature type="region of interest" description="Disordered" evidence="1">
    <location>
        <begin position="388"/>
        <end position="411"/>
    </location>
</feature>
<feature type="region of interest" description="Disordered" evidence="1">
    <location>
        <begin position="227"/>
        <end position="261"/>
    </location>
</feature>
<feature type="region of interest" description="Disordered" evidence="1">
    <location>
        <begin position="461"/>
        <end position="524"/>
    </location>
</feature>
<dbReference type="AlphaFoldDB" id="A0A4S8IVH9"/>
<dbReference type="GO" id="GO:0008017">
    <property type="term" value="F:microtubule binding"/>
    <property type="evidence" value="ECO:0007669"/>
    <property type="project" value="InterPro"/>
</dbReference>
<evidence type="ECO:0000256" key="1">
    <source>
        <dbReference type="SAM" id="MobiDB-lite"/>
    </source>
</evidence>
<protein>
    <submittedName>
        <fullName evidence="2">Uncharacterized protein</fullName>
    </submittedName>
</protein>
<feature type="compositionally biased region" description="Basic and acidic residues" evidence="1">
    <location>
        <begin position="639"/>
        <end position="648"/>
    </location>
</feature>
<dbReference type="PANTHER" id="PTHR33737">
    <property type="entry name" value="OS05G0121800 PROTEIN"/>
    <property type="match status" value="1"/>
</dbReference>
<feature type="region of interest" description="Disordered" evidence="1">
    <location>
        <begin position="625"/>
        <end position="648"/>
    </location>
</feature>
<dbReference type="EMBL" id="PYDT01000008">
    <property type="protein sequence ID" value="THU52795.1"/>
    <property type="molecule type" value="Genomic_DNA"/>
</dbReference>
<feature type="compositionally biased region" description="Polar residues" evidence="1">
    <location>
        <begin position="400"/>
        <end position="411"/>
    </location>
</feature>
<name>A0A4S8IVH9_MUSBA</name>
<accession>A0A4S8IVH9</accession>
<feature type="compositionally biased region" description="Polar residues" evidence="1">
    <location>
        <begin position="315"/>
        <end position="349"/>
    </location>
</feature>
<evidence type="ECO:0000313" key="3">
    <source>
        <dbReference type="Proteomes" id="UP000317650"/>
    </source>
</evidence>
<dbReference type="PANTHER" id="PTHR33737:SF2">
    <property type="entry name" value="OS12G0102700 PROTEIN"/>
    <property type="match status" value="1"/>
</dbReference>
<evidence type="ECO:0000313" key="2">
    <source>
        <dbReference type="EMBL" id="THU52795.1"/>
    </source>
</evidence>
<dbReference type="Proteomes" id="UP000317650">
    <property type="component" value="Chromosome 10"/>
</dbReference>
<proteinExistence type="predicted"/>
<gene>
    <name evidence="2" type="ORF">C4D60_Mb10t07710</name>
</gene>
<feature type="compositionally biased region" description="Polar residues" evidence="1">
    <location>
        <begin position="236"/>
        <end position="249"/>
    </location>
</feature>
<organism evidence="2 3">
    <name type="scientific">Musa balbisiana</name>
    <name type="common">Banana</name>
    <dbReference type="NCBI Taxonomy" id="52838"/>
    <lineage>
        <taxon>Eukaryota</taxon>
        <taxon>Viridiplantae</taxon>
        <taxon>Streptophyta</taxon>
        <taxon>Embryophyta</taxon>
        <taxon>Tracheophyta</taxon>
        <taxon>Spermatophyta</taxon>
        <taxon>Magnoliopsida</taxon>
        <taxon>Liliopsida</taxon>
        <taxon>Zingiberales</taxon>
        <taxon>Musaceae</taxon>
        <taxon>Musa</taxon>
    </lineage>
</organism>
<feature type="region of interest" description="Disordered" evidence="1">
    <location>
        <begin position="170"/>
        <end position="196"/>
    </location>
</feature>
<comment type="caution">
    <text evidence="2">The sequence shown here is derived from an EMBL/GenBank/DDBJ whole genome shotgun (WGS) entry which is preliminary data.</text>
</comment>
<feature type="compositionally biased region" description="Low complexity" evidence="1">
    <location>
        <begin position="350"/>
        <end position="374"/>
    </location>
</feature>
<sequence>MERLSLIDVASEDDLLTSSPCDGFIGQISPVIVGSEESGNQVKISKQMEQALNLSESPEHNKTKTGKCNLRKSLAWDSAFFTNEGVLNHEELAIVNSTFKKTEPCSLPIILEDARKSTESTSTLDNDSWALENLEVDLFENVRASIQMTFGTGEKALNVAQPIKKNNPARRASMKLEPSSRNKKCTPVASERNHLHEGATRAATVVTNVGADGVNNSKMLKPPRVLTRGTLPAMPTKTNLVSGNNQIKTSSKKDIPGNAATQKSAVVSKKIKGGSCDTIKSSCSPKPTAKLVDNSRDTARKSPSETTRSRSTSRAINRSLSGSITNKASMRTSGSKISRNTSNSAVSPNSSVKLSSIASPSSSFDSITSGSSSSTFSAVKPLIDSIEPGADNEEVHPPGLQSNLSSEDIGQSNGLHVTKVHPKSCPNDSSGAKCYKPSGLKMPTPKIGYFDAKKSLACDVKTVSEPRQQPSFPKATSGVPKSYSGNKTKPRKIQHVTPANQDMAIDSDSPRSRSTALSRSPLAESPSLKRLPKLVVSGGLTDTSVAQKESSPIVKDFHSPFKVFDASVVNKAECDLLPKASTKERDVDPHPKHTANIPVEGEEAMILIDGSPGVLWKHSETQATENKDNYHCDPPTINIEKENMSPAE</sequence>
<dbReference type="InterPro" id="IPR045882">
    <property type="entry name" value="GPT1/2"/>
</dbReference>
<keyword evidence="3" id="KW-1185">Reference proteome</keyword>